<comment type="caution">
    <text evidence="1">The sequence shown here is derived from an EMBL/GenBank/DDBJ whole genome shotgun (WGS) entry which is preliminary data.</text>
</comment>
<gene>
    <name evidence="1" type="ORF">RHMOL_Rhmol09G0107300</name>
</gene>
<reference evidence="1" key="1">
    <citation type="submission" date="2022-02" db="EMBL/GenBank/DDBJ databases">
        <title>Plant Genome Project.</title>
        <authorList>
            <person name="Zhang R.-G."/>
        </authorList>
    </citation>
    <scope>NUCLEOTIDE SEQUENCE</scope>
    <source>
        <strain evidence="1">AT1</strain>
    </source>
</reference>
<proteinExistence type="predicted"/>
<sequence length="70" mass="7945">MSHWPITKHDVAKHLSDEALAKVLEDNPIVGEIVLKAKEDRAREIAALEAVETAERERKEGEERLRDAET</sequence>
<organism evidence="1 2">
    <name type="scientific">Rhododendron molle</name>
    <name type="common">Chinese azalea</name>
    <name type="synonym">Azalea mollis</name>
    <dbReference type="NCBI Taxonomy" id="49168"/>
    <lineage>
        <taxon>Eukaryota</taxon>
        <taxon>Viridiplantae</taxon>
        <taxon>Streptophyta</taxon>
        <taxon>Embryophyta</taxon>
        <taxon>Tracheophyta</taxon>
        <taxon>Spermatophyta</taxon>
        <taxon>Magnoliopsida</taxon>
        <taxon>eudicotyledons</taxon>
        <taxon>Gunneridae</taxon>
        <taxon>Pentapetalae</taxon>
        <taxon>asterids</taxon>
        <taxon>Ericales</taxon>
        <taxon>Ericaceae</taxon>
        <taxon>Ericoideae</taxon>
        <taxon>Rhodoreae</taxon>
        <taxon>Rhododendron</taxon>
    </lineage>
</organism>
<dbReference type="Proteomes" id="UP001062846">
    <property type="component" value="Chromosome 9"/>
</dbReference>
<dbReference type="EMBL" id="CM046396">
    <property type="protein sequence ID" value="KAI8538484.1"/>
    <property type="molecule type" value="Genomic_DNA"/>
</dbReference>
<name>A0ACC0MC64_RHOML</name>
<keyword evidence="2" id="KW-1185">Reference proteome</keyword>
<evidence type="ECO:0000313" key="1">
    <source>
        <dbReference type="EMBL" id="KAI8538484.1"/>
    </source>
</evidence>
<evidence type="ECO:0000313" key="2">
    <source>
        <dbReference type="Proteomes" id="UP001062846"/>
    </source>
</evidence>
<accession>A0ACC0MC64</accession>
<protein>
    <submittedName>
        <fullName evidence="1">Uncharacterized protein</fullName>
    </submittedName>
</protein>